<dbReference type="Pfam" id="PF01910">
    <property type="entry name" value="Thiamine_BP"/>
    <property type="match status" value="1"/>
</dbReference>
<dbReference type="InterPro" id="IPR051614">
    <property type="entry name" value="UPF0045_domain"/>
</dbReference>
<dbReference type="InterPro" id="IPR002767">
    <property type="entry name" value="Thiamine_BP"/>
</dbReference>
<evidence type="ECO:0000256" key="1">
    <source>
        <dbReference type="ARBA" id="ARBA00010272"/>
    </source>
</evidence>
<reference evidence="3 4" key="1">
    <citation type="submission" date="2019-11" db="EMBL/GenBank/DDBJ databases">
        <authorList>
            <person name="Im W.T."/>
        </authorList>
    </citation>
    <scope>NUCLEOTIDE SEQUENCE [LARGE SCALE GENOMIC DNA]</scope>
    <source>
        <strain evidence="3 4">SB-02</strain>
    </source>
</reference>
<comment type="similarity">
    <text evidence="1">Belongs to the UPF0045 family.</text>
</comment>
<proteinExistence type="inferred from homology"/>
<protein>
    <submittedName>
        <fullName evidence="3">Thiamine-binding protein</fullName>
    </submittedName>
</protein>
<dbReference type="KEGG" id="fls:GLV81_15920"/>
<keyword evidence="4" id="KW-1185">Reference proteome</keyword>
<dbReference type="InterPro" id="IPR029756">
    <property type="entry name" value="MTH1187/YkoF-like"/>
</dbReference>
<dbReference type="EMBL" id="CP046566">
    <property type="protein sequence ID" value="QGW29396.1"/>
    <property type="molecule type" value="Genomic_DNA"/>
</dbReference>
<dbReference type="PANTHER" id="PTHR33777">
    <property type="entry name" value="UPF0045 PROTEIN ECM15"/>
    <property type="match status" value="1"/>
</dbReference>
<evidence type="ECO:0000313" key="3">
    <source>
        <dbReference type="EMBL" id="QGW29396.1"/>
    </source>
</evidence>
<evidence type="ECO:0000259" key="2">
    <source>
        <dbReference type="Pfam" id="PF01910"/>
    </source>
</evidence>
<feature type="domain" description="Thiamine-binding protein" evidence="2">
    <location>
        <begin position="8"/>
        <end position="97"/>
    </location>
</feature>
<dbReference type="SUPFAM" id="SSF89957">
    <property type="entry name" value="MTH1187/YkoF-like"/>
    <property type="match status" value="1"/>
</dbReference>
<dbReference type="AlphaFoldDB" id="A0A6I6G9B9"/>
<dbReference type="RefSeq" id="WP_157479748.1">
    <property type="nucleotide sequence ID" value="NZ_CP046566.1"/>
</dbReference>
<sequence length="98" mass="10674">MHTHPINASIQLVPIQDADKAMGIIDEAIALIRTSGLAYEVGPFGTSVEGAYEEVMALIHRINAWMAANSSAEWVLNIQLHIAPAQAVTMQQKTAKHR</sequence>
<dbReference type="Gene3D" id="3.30.70.930">
    <property type="match status" value="1"/>
</dbReference>
<organism evidence="3 4">
    <name type="scientific">Phnomibacter ginsenosidimutans</name>
    <dbReference type="NCBI Taxonomy" id="2676868"/>
    <lineage>
        <taxon>Bacteria</taxon>
        <taxon>Pseudomonadati</taxon>
        <taxon>Bacteroidota</taxon>
        <taxon>Chitinophagia</taxon>
        <taxon>Chitinophagales</taxon>
        <taxon>Chitinophagaceae</taxon>
        <taxon>Phnomibacter</taxon>
    </lineage>
</organism>
<gene>
    <name evidence="3" type="ORF">GLV81_15920</name>
</gene>
<name>A0A6I6G9B9_9BACT</name>
<dbReference type="PANTHER" id="PTHR33777:SF1">
    <property type="entry name" value="UPF0045 PROTEIN ECM15"/>
    <property type="match status" value="1"/>
</dbReference>
<accession>A0A6I6G9B9</accession>
<dbReference type="Proteomes" id="UP000426027">
    <property type="component" value="Chromosome"/>
</dbReference>
<dbReference type="GO" id="GO:0005829">
    <property type="term" value="C:cytosol"/>
    <property type="evidence" value="ECO:0007669"/>
    <property type="project" value="TreeGrafter"/>
</dbReference>
<evidence type="ECO:0000313" key="4">
    <source>
        <dbReference type="Proteomes" id="UP000426027"/>
    </source>
</evidence>